<dbReference type="PIRSF" id="PIRSF005902">
    <property type="entry name" value="DNase_TatD"/>
    <property type="match status" value="1"/>
</dbReference>
<dbReference type="SUPFAM" id="SSF51556">
    <property type="entry name" value="Metallo-dependent hydrolases"/>
    <property type="match status" value="1"/>
</dbReference>
<reference evidence="2 3" key="1">
    <citation type="submission" date="2023-07" db="EMBL/GenBank/DDBJ databases">
        <title>Sequencing the genomes of 1000 actinobacteria strains.</title>
        <authorList>
            <person name="Klenk H.-P."/>
        </authorList>
    </citation>
    <scope>NUCLEOTIDE SEQUENCE [LARGE SCALE GENOMIC DNA]</scope>
    <source>
        <strain evidence="2 3">DSM 17163</strain>
    </source>
</reference>
<dbReference type="RefSeq" id="WP_307682381.1">
    <property type="nucleotide sequence ID" value="NZ_JAUSQX010000001.1"/>
</dbReference>
<gene>
    <name evidence="2" type="ORF">J2S70_000725</name>
</gene>
<name>A0ABT9NGL7_9ACTO</name>
<protein>
    <submittedName>
        <fullName evidence="2">TatD DNase family protein</fullName>
        <ecNumber evidence="2">3.1.21.-</ecNumber>
    </submittedName>
</protein>
<dbReference type="PANTHER" id="PTHR46124">
    <property type="entry name" value="D-AMINOACYL-TRNA DEACYLASE"/>
    <property type="match status" value="1"/>
</dbReference>
<dbReference type="EMBL" id="JAUSQX010000001">
    <property type="protein sequence ID" value="MDP9806143.1"/>
    <property type="molecule type" value="Genomic_DNA"/>
</dbReference>
<dbReference type="InterPro" id="IPR032466">
    <property type="entry name" value="Metal_Hydrolase"/>
</dbReference>
<accession>A0ABT9NGL7</accession>
<dbReference type="Gene3D" id="3.20.20.140">
    <property type="entry name" value="Metal-dependent hydrolases"/>
    <property type="match status" value="1"/>
</dbReference>
<dbReference type="GO" id="GO:0016787">
    <property type="term" value="F:hydrolase activity"/>
    <property type="evidence" value="ECO:0007669"/>
    <property type="project" value="UniProtKB-KW"/>
</dbReference>
<dbReference type="Pfam" id="PF01026">
    <property type="entry name" value="TatD_DNase"/>
    <property type="match status" value="1"/>
</dbReference>
<keyword evidence="2" id="KW-0378">Hydrolase</keyword>
<evidence type="ECO:0000256" key="1">
    <source>
        <dbReference type="SAM" id="MobiDB-lite"/>
    </source>
</evidence>
<evidence type="ECO:0000313" key="2">
    <source>
        <dbReference type="EMBL" id="MDP9806143.1"/>
    </source>
</evidence>
<dbReference type="EC" id="3.1.21.-" evidence="2"/>
<evidence type="ECO:0000313" key="3">
    <source>
        <dbReference type="Proteomes" id="UP001243212"/>
    </source>
</evidence>
<organism evidence="2 3">
    <name type="scientific">Trueperella bonasi</name>
    <dbReference type="NCBI Taxonomy" id="312286"/>
    <lineage>
        <taxon>Bacteria</taxon>
        <taxon>Bacillati</taxon>
        <taxon>Actinomycetota</taxon>
        <taxon>Actinomycetes</taxon>
        <taxon>Actinomycetales</taxon>
        <taxon>Actinomycetaceae</taxon>
        <taxon>Trueperella</taxon>
    </lineage>
</organism>
<sequence>MAGEQPGAKVQPGSKRDRKRAFPEIPEALDVPIVDNHTHFYPDPVPEVGEPLVQNTNLEGRWKPPLLLANHLAGMEAAGVRAAISSGCDLPLLEWTRDLAISNPNLWAALAIHPNEAPLHAGVREVGPDGNEPRVAPHHEQYSLDEAIGEVARLSSSEAVVAVGETGLDYFRTGEEGRAAQKRSFREHIALAKELDKPLQIHDREAHADVVDILLADGAPERTVFHCFSGDADLARILAENGWYASFAGNVTYPANKDLRNGAEHIPAELMLVETDAPYLTPEPYRGQPNAVWAVVYTAKFLAELRGFGLDEFCARIDRTTRDVYGI</sequence>
<keyword evidence="3" id="KW-1185">Reference proteome</keyword>
<proteinExistence type="predicted"/>
<feature type="region of interest" description="Disordered" evidence="1">
    <location>
        <begin position="1"/>
        <end position="21"/>
    </location>
</feature>
<dbReference type="CDD" id="cd01310">
    <property type="entry name" value="TatD_DNAse"/>
    <property type="match status" value="1"/>
</dbReference>
<dbReference type="Proteomes" id="UP001243212">
    <property type="component" value="Unassembled WGS sequence"/>
</dbReference>
<comment type="caution">
    <text evidence="2">The sequence shown here is derived from an EMBL/GenBank/DDBJ whole genome shotgun (WGS) entry which is preliminary data.</text>
</comment>
<dbReference type="PANTHER" id="PTHR46124:SF2">
    <property type="entry name" value="D-AMINOACYL-TRNA DEACYLASE"/>
    <property type="match status" value="1"/>
</dbReference>
<dbReference type="InterPro" id="IPR001130">
    <property type="entry name" value="TatD-like"/>
</dbReference>